<feature type="domain" description="OmpR/PhoB-type" evidence="9">
    <location>
        <begin position="161"/>
        <end position="260"/>
    </location>
</feature>
<reference evidence="10 11" key="1">
    <citation type="submission" date="2018-06" db="EMBL/GenBank/DDBJ databases">
        <authorList>
            <consortium name="Pathogen Informatics"/>
            <person name="Doyle S."/>
        </authorList>
    </citation>
    <scope>NUCLEOTIDE SEQUENCE [LARGE SCALE GENOMIC DNA]</scope>
    <source>
        <strain evidence="10 11">NCTC4524</strain>
    </source>
</reference>
<keyword evidence="5" id="KW-0804">Transcription</keyword>
<dbReference type="STRING" id="1796.ABW05_25570"/>
<dbReference type="Pfam" id="PF00486">
    <property type="entry name" value="Trans_reg_C"/>
    <property type="match status" value="1"/>
</dbReference>
<dbReference type="InterPro" id="IPR036388">
    <property type="entry name" value="WH-like_DNA-bd_sf"/>
</dbReference>
<keyword evidence="2" id="KW-0902">Two-component regulatory system</keyword>
<evidence type="ECO:0000256" key="1">
    <source>
        <dbReference type="ARBA" id="ARBA00022553"/>
    </source>
</evidence>
<dbReference type="SUPFAM" id="SSF46894">
    <property type="entry name" value="C-terminal effector domain of the bipartite response regulators"/>
    <property type="match status" value="1"/>
</dbReference>
<feature type="modified residue" description="4-aspartylphosphate" evidence="6">
    <location>
        <position position="86"/>
    </location>
</feature>
<dbReference type="GO" id="GO:0006355">
    <property type="term" value="P:regulation of DNA-templated transcription"/>
    <property type="evidence" value="ECO:0007669"/>
    <property type="project" value="InterPro"/>
</dbReference>
<dbReference type="GO" id="GO:0000976">
    <property type="term" value="F:transcription cis-regulatory region binding"/>
    <property type="evidence" value="ECO:0007669"/>
    <property type="project" value="TreeGrafter"/>
</dbReference>
<dbReference type="GO" id="GO:0005829">
    <property type="term" value="C:cytosol"/>
    <property type="evidence" value="ECO:0007669"/>
    <property type="project" value="TreeGrafter"/>
</dbReference>
<organism evidence="10 11">
    <name type="scientific">Mycolicibacterium senegalense</name>
    <dbReference type="NCBI Taxonomy" id="1796"/>
    <lineage>
        <taxon>Bacteria</taxon>
        <taxon>Bacillati</taxon>
        <taxon>Actinomycetota</taxon>
        <taxon>Actinomycetes</taxon>
        <taxon>Mycobacteriales</taxon>
        <taxon>Mycobacteriaceae</taxon>
        <taxon>Mycolicibacterium</taxon>
    </lineage>
</organism>
<dbReference type="InterPro" id="IPR039420">
    <property type="entry name" value="WalR-like"/>
</dbReference>
<evidence type="ECO:0000256" key="3">
    <source>
        <dbReference type="ARBA" id="ARBA00023015"/>
    </source>
</evidence>
<keyword evidence="1 6" id="KW-0597">Phosphoprotein</keyword>
<dbReference type="EMBL" id="UGQQ01000001">
    <property type="protein sequence ID" value="STZ53322.1"/>
    <property type="molecule type" value="Genomic_DNA"/>
</dbReference>
<feature type="domain" description="Response regulatory" evidence="8">
    <location>
        <begin position="37"/>
        <end position="150"/>
    </location>
</feature>
<dbReference type="CDD" id="cd00383">
    <property type="entry name" value="trans_reg_C"/>
    <property type="match status" value="1"/>
</dbReference>
<dbReference type="InterPro" id="IPR011006">
    <property type="entry name" value="CheY-like_superfamily"/>
</dbReference>
<dbReference type="FunFam" id="1.10.10.10:FF:000018">
    <property type="entry name" value="DNA-binding response regulator ResD"/>
    <property type="match status" value="1"/>
</dbReference>
<gene>
    <name evidence="10" type="primary">yycF</name>
    <name evidence="10" type="ORF">NCTC4524_00936</name>
</gene>
<dbReference type="InterPro" id="IPR001867">
    <property type="entry name" value="OmpR/PhoB-type_DNA-bd"/>
</dbReference>
<dbReference type="Gene3D" id="6.10.250.690">
    <property type="match status" value="1"/>
</dbReference>
<name>A0A378SXP4_9MYCO</name>
<dbReference type="PANTHER" id="PTHR48111">
    <property type="entry name" value="REGULATOR OF RPOS"/>
    <property type="match status" value="1"/>
</dbReference>
<dbReference type="SMART" id="SM00862">
    <property type="entry name" value="Trans_reg_C"/>
    <property type="match status" value="1"/>
</dbReference>
<accession>A0A378SXP4</accession>
<dbReference type="PROSITE" id="PS50110">
    <property type="entry name" value="RESPONSE_REGULATORY"/>
    <property type="match status" value="1"/>
</dbReference>
<dbReference type="Gene3D" id="1.10.10.10">
    <property type="entry name" value="Winged helix-like DNA-binding domain superfamily/Winged helix DNA-binding domain"/>
    <property type="match status" value="1"/>
</dbReference>
<dbReference type="Proteomes" id="UP000254945">
    <property type="component" value="Unassembled WGS sequence"/>
</dbReference>
<keyword evidence="4 7" id="KW-0238">DNA-binding</keyword>
<evidence type="ECO:0000256" key="2">
    <source>
        <dbReference type="ARBA" id="ARBA00023012"/>
    </source>
</evidence>
<evidence type="ECO:0000313" key="11">
    <source>
        <dbReference type="Proteomes" id="UP000254945"/>
    </source>
</evidence>
<dbReference type="FunFam" id="3.40.50.2300:FF:000001">
    <property type="entry name" value="DNA-binding response regulator PhoB"/>
    <property type="match status" value="1"/>
</dbReference>
<feature type="DNA-binding region" description="OmpR/PhoB-type" evidence="7">
    <location>
        <begin position="161"/>
        <end position="260"/>
    </location>
</feature>
<dbReference type="GO" id="GO:0000156">
    <property type="term" value="F:phosphorelay response regulator activity"/>
    <property type="evidence" value="ECO:0007669"/>
    <property type="project" value="TreeGrafter"/>
</dbReference>
<evidence type="ECO:0000313" key="10">
    <source>
        <dbReference type="EMBL" id="STZ53322.1"/>
    </source>
</evidence>
<dbReference type="SUPFAM" id="SSF52172">
    <property type="entry name" value="CheY-like"/>
    <property type="match status" value="1"/>
</dbReference>
<evidence type="ECO:0000259" key="9">
    <source>
        <dbReference type="PROSITE" id="PS51755"/>
    </source>
</evidence>
<proteinExistence type="predicted"/>
<keyword evidence="3" id="KW-0805">Transcription regulation</keyword>
<dbReference type="InterPro" id="IPR016032">
    <property type="entry name" value="Sig_transdc_resp-reg_C-effctor"/>
</dbReference>
<dbReference type="InterPro" id="IPR001789">
    <property type="entry name" value="Sig_transdc_resp-reg_receiver"/>
</dbReference>
<dbReference type="PROSITE" id="PS51755">
    <property type="entry name" value="OMPR_PHOB"/>
    <property type="match status" value="1"/>
</dbReference>
<evidence type="ECO:0000256" key="5">
    <source>
        <dbReference type="ARBA" id="ARBA00023163"/>
    </source>
</evidence>
<evidence type="ECO:0000259" key="8">
    <source>
        <dbReference type="PROSITE" id="PS50110"/>
    </source>
</evidence>
<dbReference type="PANTHER" id="PTHR48111:SF4">
    <property type="entry name" value="DNA-BINDING DUAL TRANSCRIPTIONAL REGULATOR OMPR"/>
    <property type="match status" value="1"/>
</dbReference>
<dbReference type="Pfam" id="PF00072">
    <property type="entry name" value="Response_reg"/>
    <property type="match status" value="1"/>
</dbReference>
<evidence type="ECO:0000256" key="4">
    <source>
        <dbReference type="ARBA" id="ARBA00023125"/>
    </source>
</evidence>
<sequence length="266" mass="29305">MGLVLASYYTPLGYEGVMCPAPLLHYGLMEHNPGGYRALVVDDEAPLAEVIASYLTREQFEVTLAHDGSEALRVAREVDPDVVVLDLGLPGIDGVEVCRSLRTFSDAYVVMLTARDTEMDTIVGLSVGADDYMTKPFSPRELVARIRAMLRRPRVSSPAASDGRVFGALRIDVDGRQVFLDDVPIMLTRTEFDVLAALSARPGVALSRRQILESVWETTYFGNEHLVDVHIGHLRRKLGDDPADPLYVITVRGVGYRMGTGQEAQR</sequence>
<evidence type="ECO:0000256" key="6">
    <source>
        <dbReference type="PROSITE-ProRule" id="PRU00169"/>
    </source>
</evidence>
<dbReference type="AlphaFoldDB" id="A0A378SXP4"/>
<dbReference type="SMART" id="SM00448">
    <property type="entry name" value="REC"/>
    <property type="match status" value="1"/>
</dbReference>
<protein>
    <submittedName>
        <fullName evidence="10">Two component transcriptional regulator</fullName>
    </submittedName>
</protein>
<dbReference type="Gene3D" id="3.40.50.2300">
    <property type="match status" value="1"/>
</dbReference>
<evidence type="ECO:0000256" key="7">
    <source>
        <dbReference type="PROSITE-ProRule" id="PRU01091"/>
    </source>
</evidence>
<dbReference type="GO" id="GO:0032993">
    <property type="term" value="C:protein-DNA complex"/>
    <property type="evidence" value="ECO:0007669"/>
    <property type="project" value="TreeGrafter"/>
</dbReference>